<sequence length="337" mass="37463">MVLICPRLHLFEINDQPWFPQYLRLKVQSCLTLCWTFRVPIIQPSSPAQLVAKTLSRVLSNNVTSYTYVDFCAGAGGPTPYIEVYMNAHLNTSSTSNTTNASTSSIANHEVSYAEVAATPKPQIDGLALRSPRPVNGDDRNGKVQFVLTDLHPHIPDWTEASKRSENLNFISESVDAANAPRDLLKNINGEANGVHGETKVFRLYNLAFHHFGDELGGDILKNTVETADGFGIFELQERTISSLITMFAMGIMILGITPFYFWRSPGHLFFTYIIPIIPFVLVFDGIISSVRTRSAGEVEALMKKSGGDTSGWKVLSGRERHTWPTGYMTWVMGVKE</sequence>
<dbReference type="KEGG" id="bfu:BCIN_13g03070"/>
<protein>
    <submittedName>
        <fullName evidence="2">Uncharacterized protein</fullName>
    </submittedName>
</protein>
<dbReference type="OrthoDB" id="2101715at2759"/>
<dbReference type="AlphaFoldDB" id="A0A384K115"/>
<feature type="transmembrane region" description="Helical" evidence="1">
    <location>
        <begin position="244"/>
        <end position="263"/>
    </location>
</feature>
<evidence type="ECO:0000313" key="2">
    <source>
        <dbReference type="EMBL" id="ATZ56471.1"/>
    </source>
</evidence>
<reference evidence="2 3" key="2">
    <citation type="journal article" date="2012" name="Eukaryot. Cell">
        <title>Genome update of Botrytis cinerea strains B05.10 and T4.</title>
        <authorList>
            <person name="Staats M."/>
            <person name="van Kan J.A."/>
        </authorList>
    </citation>
    <scope>NUCLEOTIDE SEQUENCE [LARGE SCALE GENOMIC DNA]</scope>
    <source>
        <strain evidence="2 3">B05.10</strain>
    </source>
</reference>
<reference evidence="2 3" key="1">
    <citation type="journal article" date="2011" name="PLoS Genet.">
        <title>Genomic analysis of the necrotrophic fungal pathogens Sclerotinia sclerotiorum and Botrytis cinerea.</title>
        <authorList>
            <person name="Amselem J."/>
            <person name="Cuomo C.A."/>
            <person name="van Kan J.A."/>
            <person name="Viaud M."/>
            <person name="Benito E.P."/>
            <person name="Couloux A."/>
            <person name="Coutinho P.M."/>
            <person name="de Vries R.P."/>
            <person name="Dyer P.S."/>
            <person name="Fillinger S."/>
            <person name="Fournier E."/>
            <person name="Gout L."/>
            <person name="Hahn M."/>
            <person name="Kohn L."/>
            <person name="Lapalu N."/>
            <person name="Plummer K.M."/>
            <person name="Pradier J.M."/>
            <person name="Quevillon E."/>
            <person name="Sharon A."/>
            <person name="Simon A."/>
            <person name="ten Have A."/>
            <person name="Tudzynski B."/>
            <person name="Tudzynski P."/>
            <person name="Wincker P."/>
            <person name="Andrew M."/>
            <person name="Anthouard V."/>
            <person name="Beever R.E."/>
            <person name="Beffa R."/>
            <person name="Benoit I."/>
            <person name="Bouzid O."/>
            <person name="Brault B."/>
            <person name="Chen Z."/>
            <person name="Choquer M."/>
            <person name="Collemare J."/>
            <person name="Cotton P."/>
            <person name="Danchin E.G."/>
            <person name="Da Silva C."/>
            <person name="Gautier A."/>
            <person name="Giraud C."/>
            <person name="Giraud T."/>
            <person name="Gonzalez C."/>
            <person name="Grossetete S."/>
            <person name="Guldener U."/>
            <person name="Henrissat B."/>
            <person name="Howlett B.J."/>
            <person name="Kodira C."/>
            <person name="Kretschmer M."/>
            <person name="Lappartient A."/>
            <person name="Leroch M."/>
            <person name="Levis C."/>
            <person name="Mauceli E."/>
            <person name="Neuveglise C."/>
            <person name="Oeser B."/>
            <person name="Pearson M."/>
            <person name="Poulain J."/>
            <person name="Poussereau N."/>
            <person name="Quesneville H."/>
            <person name="Rascle C."/>
            <person name="Schumacher J."/>
            <person name="Segurens B."/>
            <person name="Sexton A."/>
            <person name="Silva E."/>
            <person name="Sirven C."/>
            <person name="Soanes D.M."/>
            <person name="Talbot N.J."/>
            <person name="Templeton M."/>
            <person name="Yandava C."/>
            <person name="Yarden O."/>
            <person name="Zeng Q."/>
            <person name="Rollins J.A."/>
            <person name="Lebrun M.H."/>
            <person name="Dickman M."/>
        </authorList>
    </citation>
    <scope>NUCLEOTIDE SEQUENCE [LARGE SCALE GENOMIC DNA]</scope>
    <source>
        <strain evidence="2 3">B05.10</strain>
    </source>
</reference>
<keyword evidence="1" id="KW-0472">Membrane</keyword>
<dbReference type="GeneID" id="5427781"/>
<dbReference type="OMA" id="IDDQTWF"/>
<gene>
    <name evidence="2" type="ORF">BCIN_13g03070</name>
</gene>
<dbReference type="RefSeq" id="XP_001547309.1">
    <property type="nucleotide sequence ID" value="XM_001547259.2"/>
</dbReference>
<organism evidence="2 3">
    <name type="scientific">Botryotinia fuckeliana (strain B05.10)</name>
    <name type="common">Noble rot fungus</name>
    <name type="synonym">Botrytis cinerea</name>
    <dbReference type="NCBI Taxonomy" id="332648"/>
    <lineage>
        <taxon>Eukaryota</taxon>
        <taxon>Fungi</taxon>
        <taxon>Dikarya</taxon>
        <taxon>Ascomycota</taxon>
        <taxon>Pezizomycotina</taxon>
        <taxon>Leotiomycetes</taxon>
        <taxon>Helotiales</taxon>
        <taxon>Sclerotiniaceae</taxon>
        <taxon>Botrytis</taxon>
    </lineage>
</organism>
<dbReference type="Proteomes" id="UP000001798">
    <property type="component" value="Chromosome 13"/>
</dbReference>
<dbReference type="EMBL" id="CP009817">
    <property type="protein sequence ID" value="ATZ56471.1"/>
    <property type="molecule type" value="Genomic_DNA"/>
</dbReference>
<evidence type="ECO:0000256" key="1">
    <source>
        <dbReference type="SAM" id="Phobius"/>
    </source>
</evidence>
<evidence type="ECO:0000313" key="3">
    <source>
        <dbReference type="Proteomes" id="UP000001798"/>
    </source>
</evidence>
<dbReference type="VEuPathDB" id="FungiDB:Bcin13g03070"/>
<proteinExistence type="predicted"/>
<name>A0A384K115_BOTFB</name>
<keyword evidence="1" id="KW-1133">Transmembrane helix</keyword>
<keyword evidence="3" id="KW-1185">Reference proteome</keyword>
<reference evidence="2 3" key="3">
    <citation type="journal article" date="2017" name="Mol. Plant Pathol.">
        <title>A gapless genome sequence of the fungus Botrytis cinerea.</title>
        <authorList>
            <person name="Van Kan J.A."/>
            <person name="Stassen J.H."/>
            <person name="Mosbach A."/>
            <person name="Van Der Lee T.A."/>
            <person name="Faino L."/>
            <person name="Farmer A.D."/>
            <person name="Papasotiriou D.G."/>
            <person name="Zhou S."/>
            <person name="Seidl M.F."/>
            <person name="Cottam E."/>
            <person name="Edel D."/>
            <person name="Hahn M."/>
            <person name="Schwartz D.C."/>
            <person name="Dietrich R.A."/>
            <person name="Widdison S."/>
            <person name="Scalliet G."/>
        </authorList>
    </citation>
    <scope>NUCLEOTIDE SEQUENCE [LARGE SCALE GENOMIC DNA]</scope>
    <source>
        <strain evidence="2 3">B05.10</strain>
    </source>
</reference>
<accession>A0A384K115</accession>
<feature type="transmembrane region" description="Helical" evidence="1">
    <location>
        <begin position="269"/>
        <end position="288"/>
    </location>
</feature>
<keyword evidence="1" id="KW-0812">Transmembrane</keyword>